<dbReference type="Gene3D" id="1.20.1070.10">
    <property type="entry name" value="Rhodopsin 7-helix transmembrane proteins"/>
    <property type="match status" value="1"/>
</dbReference>
<dbReference type="EMBL" id="GL379825">
    <property type="protein sequence ID" value="EGT49145.1"/>
    <property type="molecule type" value="Genomic_DNA"/>
</dbReference>
<feature type="transmembrane region" description="Helical" evidence="1">
    <location>
        <begin position="88"/>
        <end position="107"/>
    </location>
</feature>
<keyword evidence="1" id="KW-1133">Transmembrane helix</keyword>
<sequence length="307" mass="35333">MSVYFEDTKVVYEIDQRDALGTEGGSTPKMPAFPWHYYLKNAGSFFILLLIFSVSIATRNIVFIFSAVLVAIFPGNMTIFSFASYPSLYIDFFSDYFSIHMLFIMSLNRFLSFKSKPWNAKLFENGRFTILVLGSVIFSISSALITIITSHIVRGYLVVFGFTDFGSGSGYKEVVNRFHYLFQIGSIMCYIMLYQHIKKQKKPANTSFYINRGKKKVFRQLLVTVIMQLILTSFYELHVFLSKWKAIESLRYGDLRPVVLSFLDISNYLPEIALSLLILASHYRLKEKFIRVITPVPSITRVIPSNN</sequence>
<dbReference type="PANTHER" id="PTHR22718:SF36">
    <property type="entry name" value="G_PROTEIN_RECEP_F1_2 DOMAIN-CONTAINING PROTEIN-RELATED"/>
    <property type="match status" value="1"/>
</dbReference>
<feature type="transmembrane region" description="Helical" evidence="1">
    <location>
        <begin position="177"/>
        <end position="197"/>
    </location>
</feature>
<dbReference type="InParanoid" id="G0N0P0"/>
<dbReference type="AlphaFoldDB" id="G0N0P0"/>
<feature type="transmembrane region" description="Helical" evidence="1">
    <location>
        <begin position="61"/>
        <end position="82"/>
    </location>
</feature>
<gene>
    <name evidence="2" type="ORF">CAEBREN_06941</name>
</gene>
<name>G0N0P0_CAEBE</name>
<keyword evidence="1" id="KW-0812">Transmembrane</keyword>
<protein>
    <submittedName>
        <fullName evidence="2">Uncharacterized protein</fullName>
    </submittedName>
</protein>
<organism evidence="3">
    <name type="scientific">Caenorhabditis brenneri</name>
    <name type="common">Nematode worm</name>
    <dbReference type="NCBI Taxonomy" id="135651"/>
    <lineage>
        <taxon>Eukaryota</taxon>
        <taxon>Metazoa</taxon>
        <taxon>Ecdysozoa</taxon>
        <taxon>Nematoda</taxon>
        <taxon>Chromadorea</taxon>
        <taxon>Rhabditida</taxon>
        <taxon>Rhabditina</taxon>
        <taxon>Rhabditomorpha</taxon>
        <taxon>Rhabditoidea</taxon>
        <taxon>Rhabditidae</taxon>
        <taxon>Peloderinae</taxon>
        <taxon>Caenorhabditis</taxon>
    </lineage>
</organism>
<dbReference type="SUPFAM" id="SSF81321">
    <property type="entry name" value="Family A G protein-coupled receptor-like"/>
    <property type="match status" value="1"/>
</dbReference>
<evidence type="ECO:0000313" key="3">
    <source>
        <dbReference type="Proteomes" id="UP000008068"/>
    </source>
</evidence>
<reference evidence="3" key="1">
    <citation type="submission" date="2011-07" db="EMBL/GenBank/DDBJ databases">
        <authorList>
            <consortium name="Caenorhabditis brenneri Sequencing and Analysis Consortium"/>
            <person name="Wilson R.K."/>
        </authorList>
    </citation>
    <scope>NUCLEOTIDE SEQUENCE [LARGE SCALE GENOMIC DNA]</scope>
    <source>
        <strain evidence="3">PB2801</strain>
    </source>
</reference>
<feature type="transmembrane region" description="Helical" evidence="1">
    <location>
        <begin position="258"/>
        <end position="280"/>
    </location>
</feature>
<feature type="transmembrane region" description="Helical" evidence="1">
    <location>
        <begin position="128"/>
        <end position="157"/>
    </location>
</feature>
<dbReference type="HOGENOM" id="CLU_068967_0_1_1"/>
<dbReference type="OrthoDB" id="5870421at2759"/>
<feature type="transmembrane region" description="Helical" evidence="1">
    <location>
        <begin position="217"/>
        <end position="238"/>
    </location>
</feature>
<keyword evidence="3" id="KW-1185">Reference proteome</keyword>
<evidence type="ECO:0000313" key="2">
    <source>
        <dbReference type="EMBL" id="EGT49145.1"/>
    </source>
</evidence>
<feature type="transmembrane region" description="Helical" evidence="1">
    <location>
        <begin position="35"/>
        <end position="54"/>
    </location>
</feature>
<dbReference type="eggNOG" id="ENOG502TJR5">
    <property type="taxonomic scope" value="Eukaryota"/>
</dbReference>
<dbReference type="Proteomes" id="UP000008068">
    <property type="component" value="Unassembled WGS sequence"/>
</dbReference>
<accession>G0N0P0</accession>
<evidence type="ECO:0000256" key="1">
    <source>
        <dbReference type="SAM" id="Phobius"/>
    </source>
</evidence>
<dbReference type="PANTHER" id="PTHR22718">
    <property type="entry name" value="SERPENTINE RECEPTOR, CLASS X"/>
    <property type="match status" value="1"/>
</dbReference>
<proteinExistence type="predicted"/>
<keyword evidence="1" id="KW-0472">Membrane</keyword>